<evidence type="ECO:0000313" key="3">
    <source>
        <dbReference type="EMBL" id="WTT17640.1"/>
    </source>
</evidence>
<evidence type="ECO:0000256" key="1">
    <source>
        <dbReference type="ARBA" id="ARBA00022729"/>
    </source>
</evidence>
<evidence type="ECO:0000256" key="2">
    <source>
        <dbReference type="SAM" id="SignalP"/>
    </source>
</evidence>
<dbReference type="InterPro" id="IPR013517">
    <property type="entry name" value="FG-GAP"/>
</dbReference>
<proteinExistence type="predicted"/>
<dbReference type="InterPro" id="IPR028994">
    <property type="entry name" value="Integrin_alpha_N"/>
</dbReference>
<dbReference type="Gene3D" id="2.60.40.4070">
    <property type="match status" value="1"/>
</dbReference>
<dbReference type="EMBL" id="CP108222">
    <property type="protein sequence ID" value="WTT17640.1"/>
    <property type="molecule type" value="Genomic_DNA"/>
</dbReference>
<name>A0AAU2A227_9ACTN</name>
<accession>A0AAU2A227</accession>
<dbReference type="PANTHER" id="PTHR44103">
    <property type="entry name" value="PROPROTEIN CONVERTASE P"/>
    <property type="match status" value="1"/>
</dbReference>
<sequence length="1023" mass="106278">MARRRTATRGVIATFAVLAVTAGPGPLSVPAGAETTAAAADTVFQSDRYVPRGDQLHSAGPSGYLHVQEGRSGYLWTSYDSGTTTELGALGRINRPAYLGSSSDTVTEVVSPTEKVVLRDMAAGTATDVALTHGQYWATYGRHVLTQAQDTDGNRVLWLYGEGAPAEGTTIDGWPTGITANFTVLSGDSDTAVVSYALGGKRHLALVDLAAAKVTSDVVVSAAPTAAALSADRLVWYASGSTAHVLDRADLSAAETTVTMPNALGTPYLGIAGRWLVIARSASSSGNMADVSGRQLMAVPLAGGDALTLLRHANTSVTPTPDGGLLVAGGADSGHWAVRKVADTGAAAPTLTEVTAVPPVVAKIDRLSLQNGHLATAESDSSFFSAFYSRRVSTAGTSYSPGAPTLRAWDDGEAGPYSTGDGRAVTFATDRTPDGKSAIRSIDDSDPAGFVYLPSTAGTVLDVTGRYAIVNGSSPAKQYVGDLGVYTDLQPILTRSVTAASVWGARLWTPGTAKGVVNARDVRTDKTTDTVNTGAPCVPKELQAVGRWVYWSCGPAASAGVWDRTAKKSIPVPSGEALLGDGYLVRHDTSAGALLLTDFADGSAATRKIGDLAAGNSSLRGASWTVDKFGGPAAYVDADQRIHLVPSGVTAQPLGVIESEVTNNYWESSASTNPWWQWRGLLSKPAASWTATFTSKATGAVVRTLTGGEVNGNLATPWNLRDTAGALVPNGTYTFKLTARPADGSGAALTLSQAVNVSAGAVVRHDFTNGSTWAPDGIGDILTLTTTGVISYRPGTGKGTFGSAMAAGDNWPSSVTLVPFGDLNGDRRGDILVRFASGELRAYRTMRGQAFITETPRTSLGTGWNQYNLLTSPGDISGDGRPDLIARKASTGEVFLYKGTSAGKLSARVRIATNWSGYKRIVGVGDFNGDGRGDLLAQDKSNTLWRYDGTGTGGFKARVKVAADWGSTYNAVIGVGDITGDAKADIVSRDTAGNVWRNTGNGKGSFGPRTRVATGWKGFKGLY</sequence>
<dbReference type="AlphaFoldDB" id="A0AAU2A227"/>
<reference evidence="3" key="1">
    <citation type="submission" date="2022-10" db="EMBL/GenBank/DDBJ databases">
        <title>The complete genomes of actinobacterial strains from the NBC collection.</title>
        <authorList>
            <person name="Joergensen T.S."/>
            <person name="Alvarez Arevalo M."/>
            <person name="Sterndorff E.B."/>
            <person name="Faurdal D."/>
            <person name="Vuksanovic O."/>
            <person name="Mourched A.-S."/>
            <person name="Charusanti P."/>
            <person name="Shaw S."/>
            <person name="Blin K."/>
            <person name="Weber T."/>
        </authorList>
    </citation>
    <scope>NUCLEOTIDE SEQUENCE</scope>
    <source>
        <strain evidence="3">NBC_00093</strain>
    </source>
</reference>
<dbReference type="Pfam" id="PF13517">
    <property type="entry name" value="FG-GAP_3"/>
    <property type="match status" value="1"/>
</dbReference>
<keyword evidence="1 2" id="KW-0732">Signal</keyword>
<gene>
    <name evidence="3" type="ORF">OHA22_19895</name>
</gene>
<feature type="signal peptide" evidence="2">
    <location>
        <begin position="1"/>
        <end position="33"/>
    </location>
</feature>
<dbReference type="Gene3D" id="2.130.10.130">
    <property type="entry name" value="Integrin alpha, N-terminal"/>
    <property type="match status" value="1"/>
</dbReference>
<dbReference type="SUPFAM" id="SSF69318">
    <property type="entry name" value="Integrin alpha N-terminal domain"/>
    <property type="match status" value="1"/>
</dbReference>
<organism evidence="3">
    <name type="scientific">Streptomyces sp. NBC_00093</name>
    <dbReference type="NCBI Taxonomy" id="2975649"/>
    <lineage>
        <taxon>Bacteria</taxon>
        <taxon>Bacillati</taxon>
        <taxon>Actinomycetota</taxon>
        <taxon>Actinomycetes</taxon>
        <taxon>Kitasatosporales</taxon>
        <taxon>Streptomycetaceae</taxon>
        <taxon>Streptomyces</taxon>
    </lineage>
</organism>
<dbReference type="PANTHER" id="PTHR44103:SF1">
    <property type="entry name" value="PROPROTEIN CONVERTASE P"/>
    <property type="match status" value="1"/>
</dbReference>
<dbReference type="SUPFAM" id="SSF69322">
    <property type="entry name" value="Tricorn protease domain 2"/>
    <property type="match status" value="1"/>
</dbReference>
<protein>
    <submittedName>
        <fullName evidence="3">FG-GAP-like repeat-containing protein</fullName>
    </submittedName>
</protein>
<feature type="chain" id="PRO_5043748669" evidence="2">
    <location>
        <begin position="34"/>
        <end position="1023"/>
    </location>
</feature>